<dbReference type="Pfam" id="PF07701">
    <property type="entry name" value="HNOBA"/>
    <property type="match status" value="1"/>
</dbReference>
<keyword evidence="15" id="KW-1185">Reference proteome</keyword>
<dbReference type="PROSITE" id="PS00452">
    <property type="entry name" value="GUANYLATE_CYCLASE_1"/>
    <property type="match status" value="1"/>
</dbReference>
<keyword evidence="11" id="KW-0141">cGMP biosynthesis</keyword>
<protein>
    <recommendedName>
        <fullName evidence="2">guanylate cyclase</fullName>
        <ecNumber evidence="2">4.6.1.2</ecNumber>
    </recommendedName>
</protein>
<dbReference type="GO" id="GO:0004383">
    <property type="term" value="F:guanylate cyclase activity"/>
    <property type="evidence" value="ECO:0007669"/>
    <property type="project" value="UniProtKB-EC"/>
</dbReference>
<evidence type="ECO:0000313" key="15">
    <source>
        <dbReference type="Proteomes" id="UP000749559"/>
    </source>
</evidence>
<dbReference type="Gene3D" id="6.10.250.780">
    <property type="match status" value="1"/>
</dbReference>
<dbReference type="GO" id="GO:0007168">
    <property type="term" value="P:receptor guanylyl cyclase signaling pathway"/>
    <property type="evidence" value="ECO:0007669"/>
    <property type="project" value="TreeGrafter"/>
</dbReference>
<dbReference type="GO" id="GO:0035556">
    <property type="term" value="P:intracellular signal transduction"/>
    <property type="evidence" value="ECO:0007669"/>
    <property type="project" value="InterPro"/>
</dbReference>
<proteinExistence type="inferred from homology"/>
<dbReference type="EMBL" id="CAIIXF020000001">
    <property type="protein sequence ID" value="CAH1773740.1"/>
    <property type="molecule type" value="Genomic_DNA"/>
</dbReference>
<evidence type="ECO:0000256" key="2">
    <source>
        <dbReference type="ARBA" id="ARBA00012202"/>
    </source>
</evidence>
<dbReference type="Proteomes" id="UP000749559">
    <property type="component" value="Unassembled WGS sequence"/>
</dbReference>
<dbReference type="PANTHER" id="PTHR11920">
    <property type="entry name" value="GUANYLYL CYCLASE"/>
    <property type="match status" value="1"/>
</dbReference>
<keyword evidence="6" id="KW-1133">Transmembrane helix</keyword>
<dbReference type="CDD" id="cd07302">
    <property type="entry name" value="CHD"/>
    <property type="match status" value="1"/>
</dbReference>
<dbReference type="InterPro" id="IPR013587">
    <property type="entry name" value="Nitrate/nitrite_sensing"/>
</dbReference>
<evidence type="ECO:0000256" key="6">
    <source>
        <dbReference type="ARBA" id="ARBA00022989"/>
    </source>
</evidence>
<dbReference type="PANTHER" id="PTHR11920:SF499">
    <property type="entry name" value="GUANYLATE CYCLASE DOMAIN-CONTAINING PROTEIN"/>
    <property type="match status" value="1"/>
</dbReference>
<dbReference type="PROSITE" id="PS50125">
    <property type="entry name" value="GUANYLATE_CYCLASE_2"/>
    <property type="match status" value="1"/>
</dbReference>
<dbReference type="AlphaFoldDB" id="A0A8J1Y099"/>
<keyword evidence="8" id="KW-0675">Receptor</keyword>
<dbReference type="GO" id="GO:0005886">
    <property type="term" value="C:plasma membrane"/>
    <property type="evidence" value="ECO:0007669"/>
    <property type="project" value="TreeGrafter"/>
</dbReference>
<sequence>MGVRLSRIGAIVPQGSTAEVISMSSEVSMVSSALERPSIARRLCNANPITKRGRQLQMAKMLLIPMIPILGLIIQTSLTLSDVVTHNNKLVVVGNNVDRAQELGSLIHSLQRERTEATLFVNTPEDNLAHHNVRVLDTAFLATDNVLAKLKEWNIYGTSDPNFASRRNFEELLKLSRRQIEKGRWSGRETFAFYVNTNAILMRSMTKVVYKTEHTRLWKLLLAYTMAIQASENIACETALGEEFFTNGTLGKNESYQYLKYVALGKDVLKTMQQYSTIAKQLYANLYLVHKTNVEITERQRGIILNKVTSKIHEREVNATVTREPIEAQNNATSETNGTNDNEVPVSGEIGGQNLDFSFNITELDLWIDTMNNYTDIISMIQNKLHDAIDAFIFRDIDGAKNEVVASVVILVIILIITPLIFFSIQRLTCTIQDYAIGLSSKTNELKREKKRSDNLLYQMLPKSVALQLKTSSTVPAESYHSVTIYFSDVVGFTFLSAQSTPMQVVNFLNALYHFFDFKIDQYDVYKVETIGDAYMVASGLPQRNGKRHVGEIASLSIDLLEGIINFKIPHMPNERLKLRIGLHTGPVVAGVVGSKMPRYCLFGDTVNIASRMESNGLPLKIHVSSQAKRALDKLGGYRTEPRGKVDIKGKGQMETHWLTEKLEDAIKSRSERPGALQRGIPRGSRGGSLFPGASTLTSRI</sequence>
<organism evidence="14 15">
    <name type="scientific">Owenia fusiformis</name>
    <name type="common">Polychaete worm</name>
    <dbReference type="NCBI Taxonomy" id="6347"/>
    <lineage>
        <taxon>Eukaryota</taxon>
        <taxon>Metazoa</taxon>
        <taxon>Spiralia</taxon>
        <taxon>Lophotrochozoa</taxon>
        <taxon>Annelida</taxon>
        <taxon>Polychaeta</taxon>
        <taxon>Sedentaria</taxon>
        <taxon>Canalipalpata</taxon>
        <taxon>Sabellida</taxon>
        <taxon>Oweniida</taxon>
        <taxon>Oweniidae</taxon>
        <taxon>Owenia</taxon>
    </lineage>
</organism>
<dbReference type="Pfam" id="PF08376">
    <property type="entry name" value="NIT"/>
    <property type="match status" value="1"/>
</dbReference>
<evidence type="ECO:0000313" key="14">
    <source>
        <dbReference type="EMBL" id="CAH1773740.1"/>
    </source>
</evidence>
<dbReference type="GO" id="GO:0001653">
    <property type="term" value="F:peptide receptor activity"/>
    <property type="evidence" value="ECO:0007669"/>
    <property type="project" value="TreeGrafter"/>
</dbReference>
<dbReference type="InterPro" id="IPR029787">
    <property type="entry name" value="Nucleotide_cyclase"/>
</dbReference>
<keyword evidence="7" id="KW-0472">Membrane</keyword>
<evidence type="ECO:0000256" key="8">
    <source>
        <dbReference type="ARBA" id="ARBA00023170"/>
    </source>
</evidence>
<evidence type="ECO:0000256" key="3">
    <source>
        <dbReference type="ARBA" id="ARBA00022692"/>
    </source>
</evidence>
<name>A0A8J1Y099_OWEFU</name>
<keyword evidence="4" id="KW-0732">Signal</keyword>
<dbReference type="InterPro" id="IPR018297">
    <property type="entry name" value="A/G_cyclase_CS"/>
</dbReference>
<gene>
    <name evidence="14" type="ORF">OFUS_LOCUS1300</name>
</gene>
<comment type="subcellular location">
    <subcellularLocation>
        <location evidence="1">Membrane</location>
        <topology evidence="1">Single-pass type I membrane protein</topology>
    </subcellularLocation>
</comment>
<feature type="domain" description="Guanylate cyclase" evidence="13">
    <location>
        <begin position="484"/>
        <end position="614"/>
    </location>
</feature>
<keyword evidence="10 12" id="KW-0456">Lyase</keyword>
<dbReference type="OrthoDB" id="6127067at2759"/>
<evidence type="ECO:0000256" key="5">
    <source>
        <dbReference type="ARBA" id="ARBA00022741"/>
    </source>
</evidence>
<dbReference type="InterPro" id="IPR001054">
    <property type="entry name" value="A/G_cyclase"/>
</dbReference>
<evidence type="ECO:0000256" key="12">
    <source>
        <dbReference type="RuleBase" id="RU000405"/>
    </source>
</evidence>
<evidence type="ECO:0000256" key="11">
    <source>
        <dbReference type="ARBA" id="ARBA00023293"/>
    </source>
</evidence>
<evidence type="ECO:0000256" key="10">
    <source>
        <dbReference type="ARBA" id="ARBA00023239"/>
    </source>
</evidence>
<dbReference type="InterPro" id="IPR011645">
    <property type="entry name" value="HNOB_dom_associated"/>
</dbReference>
<dbReference type="FunFam" id="3.30.70.1230:FF:000019">
    <property type="entry name" value="Guanylate cyclase"/>
    <property type="match status" value="1"/>
</dbReference>
<accession>A0A8J1Y099</accession>
<dbReference type="EC" id="4.6.1.2" evidence="2"/>
<dbReference type="InterPro" id="IPR050401">
    <property type="entry name" value="Cyclic_nucleotide_synthase"/>
</dbReference>
<keyword evidence="3" id="KW-0812">Transmembrane</keyword>
<comment type="similarity">
    <text evidence="12">Belongs to the adenylyl cyclase class-4/guanylyl cyclase family.</text>
</comment>
<evidence type="ECO:0000256" key="4">
    <source>
        <dbReference type="ARBA" id="ARBA00022729"/>
    </source>
</evidence>
<dbReference type="SUPFAM" id="SSF55073">
    <property type="entry name" value="Nucleotide cyclase"/>
    <property type="match status" value="1"/>
</dbReference>
<dbReference type="Pfam" id="PF00211">
    <property type="entry name" value="Guanylate_cyc"/>
    <property type="match status" value="1"/>
</dbReference>
<dbReference type="GO" id="GO:0004016">
    <property type="term" value="F:adenylate cyclase activity"/>
    <property type="evidence" value="ECO:0007669"/>
    <property type="project" value="TreeGrafter"/>
</dbReference>
<dbReference type="GO" id="GO:0000166">
    <property type="term" value="F:nucleotide binding"/>
    <property type="evidence" value="ECO:0007669"/>
    <property type="project" value="UniProtKB-KW"/>
</dbReference>
<keyword evidence="9" id="KW-0325">Glycoprotein</keyword>
<evidence type="ECO:0000256" key="1">
    <source>
        <dbReference type="ARBA" id="ARBA00004479"/>
    </source>
</evidence>
<evidence type="ECO:0000259" key="13">
    <source>
        <dbReference type="PROSITE" id="PS50125"/>
    </source>
</evidence>
<evidence type="ECO:0000256" key="7">
    <source>
        <dbReference type="ARBA" id="ARBA00023136"/>
    </source>
</evidence>
<keyword evidence="5" id="KW-0547">Nucleotide-binding</keyword>
<evidence type="ECO:0000256" key="9">
    <source>
        <dbReference type="ARBA" id="ARBA00023180"/>
    </source>
</evidence>
<dbReference type="Gene3D" id="3.30.70.1230">
    <property type="entry name" value="Nucleotide cyclase"/>
    <property type="match status" value="1"/>
</dbReference>
<dbReference type="SMART" id="SM00044">
    <property type="entry name" value="CYCc"/>
    <property type="match status" value="1"/>
</dbReference>
<comment type="caution">
    <text evidence="14">The sequence shown here is derived from an EMBL/GenBank/DDBJ whole genome shotgun (WGS) entry which is preliminary data.</text>
</comment>
<reference evidence="14" key="1">
    <citation type="submission" date="2022-03" db="EMBL/GenBank/DDBJ databases">
        <authorList>
            <person name="Martin C."/>
        </authorList>
    </citation>
    <scope>NUCLEOTIDE SEQUENCE</scope>
</reference>